<name>A0ABS7QDD3_9ACTN</name>
<gene>
    <name evidence="3" type="ORF">K7862_26605</name>
</gene>
<dbReference type="InterPro" id="IPR007312">
    <property type="entry name" value="Phosphoesterase"/>
</dbReference>
<dbReference type="Proteomes" id="UP000778578">
    <property type="component" value="Unassembled WGS sequence"/>
</dbReference>
<reference evidence="3 4" key="1">
    <citation type="submission" date="2021-08" db="EMBL/GenBank/DDBJ databases">
        <title>WGS of actinomycetes from Thailand.</title>
        <authorList>
            <person name="Thawai C."/>
        </authorList>
    </citation>
    <scope>NUCLEOTIDE SEQUENCE [LARGE SCALE GENOMIC DNA]</scope>
    <source>
        <strain evidence="3 4">PLK6-54</strain>
    </source>
</reference>
<protein>
    <recommendedName>
        <fullName evidence="5">Phospholipase C</fullName>
    </recommendedName>
</protein>
<dbReference type="PANTHER" id="PTHR31956:SF1">
    <property type="entry name" value="NON-SPECIFIC PHOSPHOLIPASE C1"/>
    <property type="match status" value="1"/>
</dbReference>
<proteinExistence type="predicted"/>
<organism evidence="3 4">
    <name type="scientific">Actinacidiphila acidipaludis</name>
    <dbReference type="NCBI Taxonomy" id="2873382"/>
    <lineage>
        <taxon>Bacteria</taxon>
        <taxon>Bacillati</taxon>
        <taxon>Actinomycetota</taxon>
        <taxon>Actinomycetes</taxon>
        <taxon>Kitasatosporales</taxon>
        <taxon>Streptomycetaceae</taxon>
        <taxon>Actinacidiphila</taxon>
    </lineage>
</organism>
<comment type="caution">
    <text evidence="3">The sequence shown here is derived from an EMBL/GenBank/DDBJ whole genome shotgun (WGS) entry which is preliminary data.</text>
</comment>
<dbReference type="EMBL" id="JAINZZ010000043">
    <property type="protein sequence ID" value="MBY8881180.1"/>
    <property type="molecule type" value="Genomic_DNA"/>
</dbReference>
<dbReference type="Pfam" id="PF04185">
    <property type="entry name" value="Phosphoesterase"/>
    <property type="match status" value="2"/>
</dbReference>
<evidence type="ECO:0000313" key="4">
    <source>
        <dbReference type="Proteomes" id="UP000778578"/>
    </source>
</evidence>
<dbReference type="InterPro" id="IPR017850">
    <property type="entry name" value="Alkaline_phosphatase_core_sf"/>
</dbReference>
<keyword evidence="1" id="KW-0378">Hydrolase</keyword>
<accession>A0ABS7QDD3</accession>
<evidence type="ECO:0000313" key="3">
    <source>
        <dbReference type="EMBL" id="MBY8881180.1"/>
    </source>
</evidence>
<dbReference type="RefSeq" id="WP_222966981.1">
    <property type="nucleotide sequence ID" value="NZ_JAINZZ010000043.1"/>
</dbReference>
<evidence type="ECO:0008006" key="5">
    <source>
        <dbReference type="Google" id="ProtNLM"/>
    </source>
</evidence>
<sequence length="991" mass="109304">MENIEHVVVLMLENRSFDGLLGWLYEHDRPLHNIPALKSDDRPYDGLQGLDLNKYINDAGQPFKQSIAMSLSGVLEAARWTDGNILRRGARQQRRALIQKLVEHSTGSLRFFESKSDDELIGMAGVIIYLMGHGDRRADQLRLMSVDDHRNTLIVVIHGLTGEPASSLQGKSSKTLVEQATRDTAWVNLRIPPIRGANALNSPNISPGEAFREVTCQLYGKEEITAEEAKAAPGMKGYVKDYVNVLKNKQNRSDDLIIRCADQVMRSYTPTQLPVLNDLAKHYAVCDAWFSSVPSQTNGNRAFAFCGTSNGLVDNGFLEQGDKAKKIEELVGYRLGDDRFKTATVFNTLAQGGSTWKVYYSSGILQDNIAKLVDAFRGLSGGLTFAAGPYGPALIAALGTFIAALSSETLNYLRSLADGSVESAFSYRLFPEIQGIAGAKGNFAKIEEFHRDARAGTLPHFTFIEPVWSISEQGSGSTGYKDVLYHLGNDYHPPSNLDGGENLLRSVYSSLIANSGSWNKTLLIVTFDEPVGSFDHVPPPAAVPPWGAGKAPAPLEDGFNFDRFGGRVPTLLISPLIEKGTVFRSETGTPYDHTSLIATLLKWRGLGDRVTGFGERTKNAPTFEKVITRSAPRTDATDVGFLRGKRKLGDKVRYFDRFYLRDQYGNYITAFKEGRPGWGLFSIFGQDAALTEYYPTVGQDTERASLFYCVNPDHRVDDGEVARYSGPEESRSDNSRVKLVSLDSGLGSYNVLGVWRDSLDCYYSNDYTEGENDQKERWLISTADRDGDAGSGDLRFGQRVTIQSQFWPEWFLCPDGQWVKTSRTDVMWTVLPAGLHWTSPASGDDRGGWKDLALTPRAEPLIGFEVIEQGGYGTVNVRGLFGAGKQSTPWTSDDLSTERRIAHSSPHADDSLETLRIRNQGDYGIVDISFETRRGYRSGWLTGNPHATEEFSVSVAADDVAVGLVGRKWAKHGLVDLQLAFHAKAVVNPPA</sequence>
<dbReference type="PANTHER" id="PTHR31956">
    <property type="entry name" value="NON-SPECIFIC PHOSPHOLIPASE C4-RELATED"/>
    <property type="match status" value="1"/>
</dbReference>
<keyword evidence="2" id="KW-0843">Virulence</keyword>
<keyword evidence="4" id="KW-1185">Reference proteome</keyword>
<evidence type="ECO:0000256" key="1">
    <source>
        <dbReference type="ARBA" id="ARBA00022801"/>
    </source>
</evidence>
<dbReference type="Gene3D" id="3.40.720.10">
    <property type="entry name" value="Alkaline Phosphatase, subunit A"/>
    <property type="match status" value="3"/>
</dbReference>
<evidence type="ECO:0000256" key="2">
    <source>
        <dbReference type="ARBA" id="ARBA00023026"/>
    </source>
</evidence>